<feature type="transmembrane region" description="Helical" evidence="1">
    <location>
        <begin position="34"/>
        <end position="57"/>
    </location>
</feature>
<dbReference type="PaxDb" id="4081-Solyc07g039610.1.1"/>
<dbReference type="AlphaFoldDB" id="A0A3Q7I518"/>
<reference evidence="2" key="1">
    <citation type="journal article" date="2012" name="Nature">
        <title>The tomato genome sequence provides insights into fleshy fruit evolution.</title>
        <authorList>
            <consortium name="Tomato Genome Consortium"/>
        </authorList>
    </citation>
    <scope>NUCLEOTIDE SEQUENCE [LARGE SCALE GENOMIC DNA]</scope>
    <source>
        <strain evidence="2">cv. Heinz 1706</strain>
    </source>
</reference>
<accession>A0A3Q7I518</accession>
<keyword evidence="1" id="KW-0472">Membrane</keyword>
<organism evidence="2">
    <name type="scientific">Solanum lycopersicum</name>
    <name type="common">Tomato</name>
    <name type="synonym">Lycopersicon esculentum</name>
    <dbReference type="NCBI Taxonomy" id="4081"/>
    <lineage>
        <taxon>Eukaryota</taxon>
        <taxon>Viridiplantae</taxon>
        <taxon>Streptophyta</taxon>
        <taxon>Embryophyta</taxon>
        <taxon>Tracheophyta</taxon>
        <taxon>Spermatophyta</taxon>
        <taxon>Magnoliopsida</taxon>
        <taxon>eudicotyledons</taxon>
        <taxon>Gunneridae</taxon>
        <taxon>Pentapetalae</taxon>
        <taxon>asterids</taxon>
        <taxon>lamiids</taxon>
        <taxon>Solanales</taxon>
        <taxon>Solanaceae</taxon>
        <taxon>Solanoideae</taxon>
        <taxon>Solaneae</taxon>
        <taxon>Solanum</taxon>
        <taxon>Solanum subgen. Lycopersicon</taxon>
    </lineage>
</organism>
<dbReference type="InterPro" id="IPR035921">
    <property type="entry name" value="F/V-ATP_Csub_sf"/>
</dbReference>
<sequence length="63" mass="6910">MVATYILWPSFFKTKIESVSTSQIYELESLRGGYAIFASGIIMVFVNIVCGLCIDIIGSNSVI</sequence>
<evidence type="ECO:0000256" key="1">
    <source>
        <dbReference type="SAM" id="Phobius"/>
    </source>
</evidence>
<proteinExistence type="predicted"/>
<dbReference type="Gene3D" id="1.20.120.610">
    <property type="entry name" value="lithium bound rotor ring of v- atpase"/>
    <property type="match status" value="1"/>
</dbReference>
<dbReference type="InParanoid" id="A0A3Q7I518"/>
<keyword evidence="1" id="KW-0812">Transmembrane</keyword>
<dbReference type="Gramene" id="Solyc07g039610.1.1">
    <property type="protein sequence ID" value="Solyc07g039610.1.1.1"/>
    <property type="gene ID" value="Solyc07g039610.1"/>
</dbReference>
<evidence type="ECO:0000313" key="3">
    <source>
        <dbReference type="Proteomes" id="UP000004994"/>
    </source>
</evidence>
<evidence type="ECO:0000313" key="2">
    <source>
        <dbReference type="EnsemblPlants" id="Solyc07g039610.1.1.1"/>
    </source>
</evidence>
<name>A0A3Q7I518_SOLLC</name>
<keyword evidence="1" id="KW-1133">Transmembrane helix</keyword>
<dbReference type="STRING" id="4081.A0A3Q7I518"/>
<keyword evidence="3" id="KW-1185">Reference proteome</keyword>
<protein>
    <submittedName>
        <fullName evidence="2">Uncharacterized protein</fullName>
    </submittedName>
</protein>
<reference evidence="2" key="2">
    <citation type="submission" date="2019-01" db="UniProtKB">
        <authorList>
            <consortium name="EnsemblPlants"/>
        </authorList>
    </citation>
    <scope>IDENTIFICATION</scope>
    <source>
        <strain evidence="2">cv. Heinz 1706</strain>
    </source>
</reference>
<dbReference type="Proteomes" id="UP000004994">
    <property type="component" value="Chromosome 7"/>
</dbReference>
<dbReference type="EnsemblPlants" id="Solyc07g039610.1.1">
    <property type="protein sequence ID" value="Solyc07g039610.1.1.1"/>
    <property type="gene ID" value="Solyc07g039610.1"/>
</dbReference>